<protein>
    <submittedName>
        <fullName evidence="1">Uncharacterized protein</fullName>
    </submittedName>
</protein>
<comment type="caution">
    <text evidence="1">The sequence shown here is derived from an EMBL/GenBank/DDBJ whole genome shotgun (WGS) entry which is preliminary data.</text>
</comment>
<reference evidence="1" key="1">
    <citation type="submission" date="2009-12" db="EMBL/GenBank/DDBJ databases">
        <authorList>
            <person name="Weinstock G."/>
            <person name="Sodergren E."/>
            <person name="Clifton S."/>
            <person name="Fulton L."/>
            <person name="Fulton B."/>
            <person name="Courtney L."/>
            <person name="Fronick C."/>
            <person name="Harrison M."/>
            <person name="Strong C."/>
            <person name="Farmer C."/>
            <person name="Delahaunty K."/>
            <person name="Markovic C."/>
            <person name="Hall O."/>
            <person name="Minx P."/>
            <person name="Tomlinson C."/>
            <person name="Mitreva M."/>
            <person name="Nelson J."/>
            <person name="Hou S."/>
            <person name="Wollam A."/>
            <person name="Pepin K.H."/>
            <person name="Johnson M."/>
            <person name="Bhonagiri V."/>
            <person name="Nash W.E."/>
            <person name="Warren W."/>
            <person name="Chinwalla A."/>
            <person name="Mardis E.R."/>
            <person name="Wilson R.K."/>
        </authorList>
    </citation>
    <scope>NUCLEOTIDE SEQUENCE [LARGE SCALE GENOMIC DNA]</scope>
    <source>
        <strain evidence="1">DSM 15176</strain>
    </source>
</reference>
<dbReference type="eggNOG" id="ENOG502ZKRR">
    <property type="taxonomic scope" value="Bacteria"/>
</dbReference>
<dbReference type="STRING" id="411471.SUBVAR_06678"/>
<dbReference type="EMBL" id="ACBY02000047">
    <property type="protein sequence ID" value="EFB74989.1"/>
    <property type="molecule type" value="Genomic_DNA"/>
</dbReference>
<evidence type="ECO:0000313" key="1">
    <source>
        <dbReference type="EMBL" id="EFB74989.1"/>
    </source>
</evidence>
<proteinExistence type="predicted"/>
<name>D1PQK9_9FIRM</name>
<organism evidence="1 2">
    <name type="scientific">Subdoligranulum variabile DSM 15176</name>
    <dbReference type="NCBI Taxonomy" id="411471"/>
    <lineage>
        <taxon>Bacteria</taxon>
        <taxon>Bacillati</taxon>
        <taxon>Bacillota</taxon>
        <taxon>Clostridia</taxon>
        <taxon>Eubacteriales</taxon>
        <taxon>Oscillospiraceae</taxon>
        <taxon>Subdoligranulum</taxon>
    </lineage>
</organism>
<dbReference type="AlphaFoldDB" id="D1PQK9"/>
<sequence>MPVIYQFSYDSPVRYLPLAYMLSYDVISRYPTLSKLPRSMGALNATPGWGKVILSQQFLNEIMDAVASLAFPHFGFGGWKEHYSGYSPVWRLSYALPLWAKGVEKVRGWGVQALFALPPDYEIPFCDPEDVRQVMKQVVEQTIEEQGWGPMLEVIRDMPCEEDFERWDTYVRKDFLRKWYHTRSKRVQTVSLEECMEDEDSRIHSLPDPKGDFTEQVESEDFCRRFKATLQRASDPQLLTQFVILYQKRDTPQLALLKWSAGRSDDQKSSVSFAWGKALVASTPCA</sequence>
<dbReference type="Proteomes" id="UP000003438">
    <property type="component" value="Unassembled WGS sequence"/>
</dbReference>
<keyword evidence="2" id="KW-1185">Reference proteome</keyword>
<dbReference type="RefSeq" id="WP_007048037.1">
    <property type="nucleotide sequence ID" value="NZ_GG704770.1"/>
</dbReference>
<evidence type="ECO:0000313" key="2">
    <source>
        <dbReference type="Proteomes" id="UP000003438"/>
    </source>
</evidence>
<gene>
    <name evidence="1" type="ORF">SUBVAR_06678</name>
</gene>
<accession>D1PQK9</accession>
<dbReference type="HOGENOM" id="CLU_086045_0_0_9"/>